<dbReference type="Pfam" id="PF14341">
    <property type="entry name" value="PilX_N"/>
    <property type="match status" value="1"/>
</dbReference>
<keyword evidence="1" id="KW-0472">Membrane</keyword>
<proteinExistence type="predicted"/>
<comment type="caution">
    <text evidence="3">The sequence shown here is derived from an EMBL/GenBank/DDBJ whole genome shotgun (WGS) entry which is preliminary data.</text>
</comment>
<protein>
    <submittedName>
        <fullName evidence="3">Type II secretory pathway component</fullName>
    </submittedName>
</protein>
<evidence type="ECO:0000313" key="3">
    <source>
        <dbReference type="EMBL" id="TMM47828.1"/>
    </source>
</evidence>
<keyword evidence="1" id="KW-1133">Transmembrane helix</keyword>
<name>A0A8H2JSQ9_9GAMM</name>
<dbReference type="AlphaFoldDB" id="A0A8H2JSQ9"/>
<dbReference type="InterPro" id="IPR025746">
    <property type="entry name" value="PilX_N_dom"/>
</dbReference>
<dbReference type="OrthoDB" id="5768004at2"/>
<keyword evidence="4" id="KW-1185">Reference proteome</keyword>
<accession>A0A8H2JSQ9</accession>
<dbReference type="EMBL" id="SZVP01000001">
    <property type="protein sequence ID" value="TMM47828.1"/>
    <property type="molecule type" value="Genomic_DNA"/>
</dbReference>
<keyword evidence="1" id="KW-0812">Transmembrane</keyword>
<organism evidence="3 4">
    <name type="scientific">Colwellia ponticola</name>
    <dbReference type="NCBI Taxonomy" id="2304625"/>
    <lineage>
        <taxon>Bacteria</taxon>
        <taxon>Pseudomonadati</taxon>
        <taxon>Pseudomonadota</taxon>
        <taxon>Gammaproteobacteria</taxon>
        <taxon>Alteromonadales</taxon>
        <taxon>Colwelliaceae</taxon>
        <taxon>Colwellia</taxon>
    </lineage>
</organism>
<sequence length="146" mass="15822">MFRKSSLNVNRLTQQKGSALVLAIFIIVVMTLLGTALVRMISTNAETIVYEVIGTRAYQAAQAGAQRKLREIFPLSSASSTCPVAPSTYSFVNTEGLKGCEATVIVDCKLYQTVNNITYYTVISTGKCSVGEVLTSRTIEIDARSL</sequence>
<feature type="transmembrane region" description="Helical" evidence="1">
    <location>
        <begin position="20"/>
        <end position="41"/>
    </location>
</feature>
<evidence type="ECO:0000259" key="2">
    <source>
        <dbReference type="Pfam" id="PF14341"/>
    </source>
</evidence>
<feature type="domain" description="Type 4 fimbrial biogenesis protein PilX N-terminal" evidence="2">
    <location>
        <begin position="16"/>
        <end position="64"/>
    </location>
</feature>
<dbReference type="RefSeq" id="WP_138620357.1">
    <property type="nucleotide sequence ID" value="NZ_SZVP01000001.1"/>
</dbReference>
<evidence type="ECO:0000313" key="4">
    <source>
        <dbReference type="Proteomes" id="UP000307702"/>
    </source>
</evidence>
<dbReference type="Proteomes" id="UP000307702">
    <property type="component" value="Unassembled WGS sequence"/>
</dbReference>
<evidence type="ECO:0000256" key="1">
    <source>
        <dbReference type="SAM" id="Phobius"/>
    </source>
</evidence>
<reference evidence="3 4" key="1">
    <citation type="submission" date="2019-05" db="EMBL/GenBank/DDBJ databases">
        <title>Colwellia ponticola sp. nov., isolated from seawater.</title>
        <authorList>
            <person name="Yoon J.-H."/>
        </authorList>
    </citation>
    <scope>NUCLEOTIDE SEQUENCE [LARGE SCALE GENOMIC DNA]</scope>
    <source>
        <strain evidence="3 4">OISW-25</strain>
    </source>
</reference>
<gene>
    <name evidence="3" type="ORF">FCS21_02350</name>
</gene>